<comment type="caution">
    <text evidence="2">The sequence shown here is derived from an EMBL/GenBank/DDBJ whole genome shotgun (WGS) entry which is preliminary data.</text>
</comment>
<reference evidence="2 3" key="1">
    <citation type="submission" date="2016-09" db="EMBL/GenBank/DDBJ databases">
        <title>The draft genome of Dichanthelium oligosanthes: A C3 panicoid grass species.</title>
        <authorList>
            <person name="Studer A.J."/>
            <person name="Schnable J.C."/>
            <person name="Brutnell T.P."/>
        </authorList>
    </citation>
    <scope>NUCLEOTIDE SEQUENCE [LARGE SCALE GENOMIC DNA]</scope>
    <source>
        <strain evidence="3">cv. Kellogg 1175</strain>
        <tissue evidence="2">Leaf</tissue>
    </source>
</reference>
<dbReference type="Proteomes" id="UP000095767">
    <property type="component" value="Unassembled WGS sequence"/>
</dbReference>
<keyword evidence="3" id="KW-1185">Reference proteome</keyword>
<dbReference type="AlphaFoldDB" id="A0A1E5VJV5"/>
<sequence length="124" mass="13767">MLWVMQVHQGEKKGKEGVQQFRHGPGLSARRLDDGNSGEHDECPSIELAWCLANSLQHLTMLKFRGGNIEMTSVMKVIAAARFLATMTVDPHPNIAMRREDVARVFRSIKRLSGGCDILVLGPV</sequence>
<evidence type="ECO:0000313" key="2">
    <source>
        <dbReference type="EMBL" id="OEL25408.1"/>
    </source>
</evidence>
<evidence type="ECO:0000256" key="1">
    <source>
        <dbReference type="SAM" id="MobiDB-lite"/>
    </source>
</evidence>
<organism evidence="2 3">
    <name type="scientific">Dichanthelium oligosanthes</name>
    <dbReference type="NCBI Taxonomy" id="888268"/>
    <lineage>
        <taxon>Eukaryota</taxon>
        <taxon>Viridiplantae</taxon>
        <taxon>Streptophyta</taxon>
        <taxon>Embryophyta</taxon>
        <taxon>Tracheophyta</taxon>
        <taxon>Spermatophyta</taxon>
        <taxon>Magnoliopsida</taxon>
        <taxon>Liliopsida</taxon>
        <taxon>Poales</taxon>
        <taxon>Poaceae</taxon>
        <taxon>PACMAD clade</taxon>
        <taxon>Panicoideae</taxon>
        <taxon>Panicodae</taxon>
        <taxon>Paniceae</taxon>
        <taxon>Dichantheliinae</taxon>
        <taxon>Dichanthelium</taxon>
    </lineage>
</organism>
<name>A0A1E5VJV5_9POAL</name>
<evidence type="ECO:0000313" key="3">
    <source>
        <dbReference type="Proteomes" id="UP000095767"/>
    </source>
</evidence>
<feature type="region of interest" description="Disordered" evidence="1">
    <location>
        <begin position="9"/>
        <end position="38"/>
    </location>
</feature>
<proteinExistence type="predicted"/>
<gene>
    <name evidence="2" type="ORF">BAE44_0013574</name>
</gene>
<dbReference type="EMBL" id="LWDX02037321">
    <property type="protein sequence ID" value="OEL25408.1"/>
    <property type="molecule type" value="Genomic_DNA"/>
</dbReference>
<protein>
    <submittedName>
        <fullName evidence="2">Uncharacterized protein</fullName>
    </submittedName>
</protein>
<accession>A0A1E5VJV5</accession>